<dbReference type="InterPro" id="IPR036047">
    <property type="entry name" value="F-box-like_dom_sf"/>
</dbReference>
<dbReference type="PANTHER" id="PTHR45638:SF24">
    <property type="entry name" value="CYCLIC NUCLEOTIDE-BINDING DOMAIN PROTEIN (AFU_ORTHOLOGUE AFUA_2G03170)"/>
    <property type="match status" value="1"/>
</dbReference>
<dbReference type="FunFam" id="2.60.120.10:FF:000057">
    <property type="entry name" value="Cyclic nucleotide-binding domain protein"/>
    <property type="match status" value="1"/>
</dbReference>
<dbReference type="InterPro" id="IPR057207">
    <property type="entry name" value="FBXL15_LRR"/>
</dbReference>
<dbReference type="GO" id="GO:0016020">
    <property type="term" value="C:membrane"/>
    <property type="evidence" value="ECO:0007669"/>
    <property type="project" value="UniProtKB-SubCell"/>
</dbReference>
<dbReference type="SMART" id="SM00100">
    <property type="entry name" value="cNMP"/>
    <property type="match status" value="2"/>
</dbReference>
<evidence type="ECO:0000256" key="3">
    <source>
        <dbReference type="ARBA" id="ARBA00022692"/>
    </source>
</evidence>
<dbReference type="InterPro" id="IPR014710">
    <property type="entry name" value="RmlC-like_jellyroll"/>
</dbReference>
<dbReference type="STRING" id="1507870.A0A1V8TSC9"/>
<feature type="region of interest" description="Disordered" evidence="9">
    <location>
        <begin position="494"/>
        <end position="591"/>
    </location>
</feature>
<feature type="compositionally biased region" description="Polar residues" evidence="9">
    <location>
        <begin position="530"/>
        <end position="550"/>
    </location>
</feature>
<evidence type="ECO:0008006" key="14">
    <source>
        <dbReference type="Google" id="ProtNLM"/>
    </source>
</evidence>
<dbReference type="PROSITE" id="PS50042">
    <property type="entry name" value="CNMP_BINDING_3"/>
    <property type="match status" value="2"/>
</dbReference>
<dbReference type="InterPro" id="IPR032675">
    <property type="entry name" value="LRR_dom_sf"/>
</dbReference>
<evidence type="ECO:0000259" key="10">
    <source>
        <dbReference type="PROSITE" id="PS50042"/>
    </source>
</evidence>
<reference evidence="13" key="1">
    <citation type="submission" date="2017-03" db="EMBL/GenBank/DDBJ databases">
        <title>Genomes of endolithic fungi from Antarctica.</title>
        <authorList>
            <person name="Coleine C."/>
            <person name="Masonjones S."/>
            <person name="Stajich J.E."/>
        </authorList>
    </citation>
    <scope>NUCLEOTIDE SEQUENCE [LARGE SCALE GENOMIC DNA]</scope>
    <source>
        <strain evidence="13">CCFEE 5527</strain>
    </source>
</reference>
<feature type="compositionally biased region" description="Low complexity" evidence="9">
    <location>
        <begin position="514"/>
        <end position="524"/>
    </location>
</feature>
<dbReference type="InterPro" id="IPR018490">
    <property type="entry name" value="cNMP-bd_dom_sf"/>
</dbReference>
<proteinExistence type="predicted"/>
<evidence type="ECO:0000256" key="5">
    <source>
        <dbReference type="ARBA" id="ARBA00023065"/>
    </source>
</evidence>
<dbReference type="Gene3D" id="2.60.120.10">
    <property type="entry name" value="Jelly Rolls"/>
    <property type="match status" value="2"/>
</dbReference>
<dbReference type="InterPro" id="IPR000595">
    <property type="entry name" value="cNMP-bd_dom"/>
</dbReference>
<name>A0A1V8TSC9_9PEZI</name>
<keyword evidence="4" id="KW-1133">Transmembrane helix</keyword>
<dbReference type="InterPro" id="IPR001810">
    <property type="entry name" value="F-box_dom"/>
</dbReference>
<keyword evidence="13" id="KW-1185">Reference proteome</keyword>
<dbReference type="Pfam" id="PF00646">
    <property type="entry name" value="F-box"/>
    <property type="match status" value="1"/>
</dbReference>
<evidence type="ECO:0000256" key="4">
    <source>
        <dbReference type="ARBA" id="ARBA00022989"/>
    </source>
</evidence>
<dbReference type="PROSITE" id="PS50181">
    <property type="entry name" value="FBOX"/>
    <property type="match status" value="1"/>
</dbReference>
<dbReference type="SUPFAM" id="SSF51206">
    <property type="entry name" value="cAMP-binding domain-like"/>
    <property type="match status" value="2"/>
</dbReference>
<feature type="domain" description="F-box" evidence="11">
    <location>
        <begin position="589"/>
        <end position="636"/>
    </location>
</feature>
<keyword evidence="5" id="KW-0406">Ion transport</keyword>
<feature type="domain" description="Cyclic nucleotide-binding" evidence="10">
    <location>
        <begin position="61"/>
        <end position="178"/>
    </location>
</feature>
<evidence type="ECO:0000313" key="12">
    <source>
        <dbReference type="EMBL" id="OQO14224.1"/>
    </source>
</evidence>
<feature type="domain" description="Cyclic nucleotide-binding" evidence="10">
    <location>
        <begin position="276"/>
        <end position="420"/>
    </location>
</feature>
<evidence type="ECO:0000256" key="8">
    <source>
        <dbReference type="ARBA" id="ARBA00023303"/>
    </source>
</evidence>
<sequence length="994" mass="109033">MRRQPLRSTTTAVRKVEPIALLQSYDSGINPSRPIKSSPLASSTIAGLPLELLDRLRAFPLFQSAPESFLLSIGKSLRPSIFQPSQEIVREGEDAKAMYWLVRGSVRVTSRDGESTYAELKPGSFFGEIGILMGVPRTATIVASVRSMVVRLNKEDLQKELPSYPDVEKSIREEALERLAILDRKKKERGSSTGGSSTGHLGDAGTMRPPTAPRKRSRDWIAGDVEMGEAGAFVDGEVLSNKRRKSPSPSVIEMAASSALDTAPLTIRRLLKELPLFASLPDEILHYLGCNAHPVSFPPFTEIVKQGTAGRDVYFVVKGDVEVLQEVNEASLSNAKSHRHDDTSASTYGAGAPHMKFKARLKPGQYFGEVTNLALSPKRTATVRSVQSVECLLITGDVLDELWTKCSPEIRQQVERVAKGRLHAADKDEDIVMADVDAANGIGGISTESAASEWRKRLPTVTFEEPIDLPMPINQLEPIDPDPFFNPELDNMRAKSRRASLAPPSPNSDAVPYPTSRRSSLAPPLSSPPDGQQASLLESLRTNSPPSSFKYQPPSPRRRKPTPTDSPTSPLRLSPTATRRPSLARQPSNAGKGRLPDALLLLVLQHLDLLDLMRLRRVSMHWHNLLTTSPNILIRLDLSRYNTYVTDDVLRDVIVPFIGSRPKAVDLSNCFHITDDGFKHLVDACGESAITWRMKSVWDVSGPAVLGLIERAKHLEEIDLSNCRKVGDNLLARVVGWIVPPNEKAPPPPPPTLPNGRRKGKAPAIAPLTLDPPQPPGTVIGAPKLKRLTLSYCKHIQDRSMSHLAMHAASRLESLDLTRCTSISDLGFHSWGTYNFPNLKKLILADCTYLSDQAIVGVVGGCRSLQDLDLSFCCALSDTATEVLSLGLSQLRRLNLAFCGSAVSDNSLRCIGLHLLELRYLSVRGCVRVTGQGVESVVEGCRNLREFDVSQCKNLRPWIERAGMARVNGRKEVGGWGRSIKFDVVADGTWRAGR</sequence>
<dbReference type="InterPro" id="IPR006553">
    <property type="entry name" value="Leu-rich_rpt_Cys-con_subtyp"/>
</dbReference>
<dbReference type="GO" id="GO:0005221">
    <property type="term" value="F:intracellularly cyclic nucleotide-activated monoatomic cation channel activity"/>
    <property type="evidence" value="ECO:0007669"/>
    <property type="project" value="InterPro"/>
</dbReference>
<dbReference type="EMBL" id="NAJO01000002">
    <property type="protein sequence ID" value="OQO14224.1"/>
    <property type="molecule type" value="Genomic_DNA"/>
</dbReference>
<dbReference type="CDD" id="cd00038">
    <property type="entry name" value="CAP_ED"/>
    <property type="match status" value="2"/>
</dbReference>
<dbReference type="PANTHER" id="PTHR45638">
    <property type="entry name" value="CYCLIC NUCLEOTIDE-GATED CATION CHANNEL SUBUNIT A"/>
    <property type="match status" value="1"/>
</dbReference>
<dbReference type="Gene3D" id="1.20.1280.50">
    <property type="match status" value="1"/>
</dbReference>
<organism evidence="12 13">
    <name type="scientific">Cryoendolithus antarcticus</name>
    <dbReference type="NCBI Taxonomy" id="1507870"/>
    <lineage>
        <taxon>Eukaryota</taxon>
        <taxon>Fungi</taxon>
        <taxon>Dikarya</taxon>
        <taxon>Ascomycota</taxon>
        <taxon>Pezizomycotina</taxon>
        <taxon>Dothideomycetes</taxon>
        <taxon>Dothideomycetidae</taxon>
        <taxon>Cladosporiales</taxon>
        <taxon>Cladosporiaceae</taxon>
        <taxon>Cryoendolithus</taxon>
    </lineage>
</organism>
<feature type="region of interest" description="Disordered" evidence="9">
    <location>
        <begin position="182"/>
        <end position="217"/>
    </location>
</feature>
<feature type="compositionally biased region" description="Pro residues" evidence="9">
    <location>
        <begin position="743"/>
        <end position="753"/>
    </location>
</feature>
<dbReference type="SUPFAM" id="SSF52047">
    <property type="entry name" value="RNI-like"/>
    <property type="match status" value="1"/>
</dbReference>
<dbReference type="Gene3D" id="3.80.10.10">
    <property type="entry name" value="Ribonuclease Inhibitor"/>
    <property type="match status" value="2"/>
</dbReference>
<keyword evidence="2" id="KW-0813">Transport</keyword>
<dbReference type="SMART" id="SM00256">
    <property type="entry name" value="FBOX"/>
    <property type="match status" value="1"/>
</dbReference>
<comment type="caution">
    <text evidence="12">The sequence shown here is derived from an EMBL/GenBank/DDBJ whole genome shotgun (WGS) entry which is preliminary data.</text>
</comment>
<evidence type="ECO:0000256" key="2">
    <source>
        <dbReference type="ARBA" id="ARBA00022448"/>
    </source>
</evidence>
<evidence type="ECO:0000256" key="1">
    <source>
        <dbReference type="ARBA" id="ARBA00004141"/>
    </source>
</evidence>
<dbReference type="SMART" id="SM00367">
    <property type="entry name" value="LRR_CC"/>
    <property type="match status" value="9"/>
</dbReference>
<keyword evidence="6" id="KW-0472">Membrane</keyword>
<dbReference type="InterPro" id="IPR018488">
    <property type="entry name" value="cNMP-bd_CS"/>
</dbReference>
<evidence type="ECO:0000256" key="6">
    <source>
        <dbReference type="ARBA" id="ARBA00023136"/>
    </source>
</evidence>
<feature type="compositionally biased region" description="Low complexity" evidence="9">
    <location>
        <begin position="563"/>
        <end position="576"/>
    </location>
</feature>
<accession>A0A1V8TSC9</accession>
<dbReference type="Pfam" id="PF25372">
    <property type="entry name" value="DUF7885"/>
    <property type="match status" value="1"/>
</dbReference>
<dbReference type="OrthoDB" id="421226at2759"/>
<evidence type="ECO:0000313" key="13">
    <source>
        <dbReference type="Proteomes" id="UP000192596"/>
    </source>
</evidence>
<dbReference type="SUPFAM" id="SSF81383">
    <property type="entry name" value="F-box domain"/>
    <property type="match status" value="1"/>
</dbReference>
<keyword evidence="8" id="KW-0407">Ion channel</keyword>
<dbReference type="InParanoid" id="A0A1V8TSC9"/>
<evidence type="ECO:0000259" key="11">
    <source>
        <dbReference type="PROSITE" id="PS50181"/>
    </source>
</evidence>
<dbReference type="AlphaFoldDB" id="A0A1V8TSC9"/>
<dbReference type="Pfam" id="PF16643">
    <property type="entry name" value="cNMPbd_u2"/>
    <property type="match status" value="1"/>
</dbReference>
<evidence type="ECO:0000256" key="9">
    <source>
        <dbReference type="SAM" id="MobiDB-lite"/>
    </source>
</evidence>
<gene>
    <name evidence="12" type="ORF">B0A48_01100</name>
</gene>
<keyword evidence="7" id="KW-1071">Ligand-gated ion channel</keyword>
<dbReference type="PROSITE" id="PS00888">
    <property type="entry name" value="CNMP_BINDING_1"/>
    <property type="match status" value="1"/>
</dbReference>
<dbReference type="PROSITE" id="PS00889">
    <property type="entry name" value="CNMP_BINDING_2"/>
    <property type="match status" value="1"/>
</dbReference>
<evidence type="ECO:0000256" key="7">
    <source>
        <dbReference type="ARBA" id="ARBA00023286"/>
    </source>
</evidence>
<dbReference type="GO" id="GO:0044877">
    <property type="term" value="F:protein-containing complex binding"/>
    <property type="evidence" value="ECO:0007669"/>
    <property type="project" value="TreeGrafter"/>
</dbReference>
<keyword evidence="3" id="KW-0812">Transmembrane</keyword>
<dbReference type="Pfam" id="PF00027">
    <property type="entry name" value="cNMP_binding"/>
    <property type="match status" value="1"/>
</dbReference>
<feature type="region of interest" description="Disordered" evidence="9">
    <location>
        <begin position="741"/>
        <end position="773"/>
    </location>
</feature>
<comment type="subcellular location">
    <subcellularLocation>
        <location evidence="1">Membrane</location>
        <topology evidence="1">Multi-pass membrane protein</topology>
    </subcellularLocation>
</comment>
<protein>
    <recommendedName>
        <fullName evidence="14">Cyclic nucleotide-binding domain-containing protein</fullName>
    </recommendedName>
</protein>
<dbReference type="Proteomes" id="UP000192596">
    <property type="component" value="Unassembled WGS sequence"/>
</dbReference>
<dbReference type="InterPro" id="IPR050866">
    <property type="entry name" value="CNG_cation_channel"/>
</dbReference>